<reference evidence="1 2" key="1">
    <citation type="submission" date="2016-04" db="EMBL/GenBank/DDBJ databases">
        <title>Peptidophaga gingivicola gen. nov., sp. nov., isolated from human subgingival plaque.</title>
        <authorList>
            <person name="Beall C.J."/>
            <person name="Mokrzan E.M."/>
            <person name="Griffen A.L."/>
            <person name="Leys E.J."/>
        </authorList>
    </citation>
    <scope>NUCLEOTIDE SEQUENCE [LARGE SCALE GENOMIC DNA]</scope>
    <source>
        <strain evidence="1 2">BA112</strain>
    </source>
</reference>
<dbReference type="AlphaFoldDB" id="A0A179B4D0"/>
<dbReference type="InterPro" id="IPR015943">
    <property type="entry name" value="WD40/YVTN_repeat-like_dom_sf"/>
</dbReference>
<comment type="caution">
    <text evidence="1">The sequence shown here is derived from an EMBL/GenBank/DDBJ whole genome shotgun (WGS) entry which is preliminary data.</text>
</comment>
<name>A0A179B4D0_9ACTO</name>
<dbReference type="Proteomes" id="UP000078368">
    <property type="component" value="Unassembled WGS sequence"/>
</dbReference>
<dbReference type="SUPFAM" id="SSF50998">
    <property type="entry name" value="Quinoprotein alcohol dehydrogenase-like"/>
    <property type="match status" value="1"/>
</dbReference>
<accession>A0A179B4D0</accession>
<dbReference type="Gene3D" id="2.130.10.10">
    <property type="entry name" value="YVTN repeat-like/Quinoprotein amine dehydrogenase"/>
    <property type="match status" value="2"/>
</dbReference>
<proteinExistence type="predicted"/>
<protein>
    <submittedName>
        <fullName evidence="1">Uncharacterized protein</fullName>
    </submittedName>
</protein>
<evidence type="ECO:0000313" key="1">
    <source>
        <dbReference type="EMBL" id="OAP86245.1"/>
    </source>
</evidence>
<dbReference type="EMBL" id="LVZK01000001">
    <property type="protein sequence ID" value="OAP86245.1"/>
    <property type="molecule type" value="Genomic_DNA"/>
</dbReference>
<dbReference type="STRING" id="1823756.A4H34_03490"/>
<dbReference type="InterPro" id="IPR011047">
    <property type="entry name" value="Quinoprotein_ADH-like_sf"/>
</dbReference>
<organism evidence="1 2">
    <name type="scientific">Peptidiphaga gingivicola</name>
    <dbReference type="NCBI Taxonomy" id="2741497"/>
    <lineage>
        <taxon>Bacteria</taxon>
        <taxon>Bacillati</taxon>
        <taxon>Actinomycetota</taxon>
        <taxon>Actinomycetes</taxon>
        <taxon>Actinomycetales</taxon>
        <taxon>Actinomycetaceae</taxon>
        <taxon>Peptidiphaga</taxon>
    </lineage>
</organism>
<dbReference type="InterPro" id="IPR011044">
    <property type="entry name" value="Quino_amine_DH_bsu"/>
</dbReference>
<keyword evidence="2" id="KW-1185">Reference proteome</keyword>
<gene>
    <name evidence="1" type="ORF">A4H34_03490</name>
</gene>
<dbReference type="SUPFAM" id="SSF50969">
    <property type="entry name" value="YVTN repeat-like/Quinoprotein amine dehydrogenase"/>
    <property type="match status" value="1"/>
</dbReference>
<evidence type="ECO:0000313" key="2">
    <source>
        <dbReference type="Proteomes" id="UP000078368"/>
    </source>
</evidence>
<sequence length="674" mass="72891">MSTPIPDEPNIPSYGTTTDKGGRPLAFVVSGGYGGSLNVIDLKNKRKIDVEKTVLDKDGAELYPWGYATLSNRHVVAACSNGRLYDIDPDTYTVKRLGDDGSSNKNYEEISRRGSFYWDVVADEHDRLYIASSSEGHGGRVLTYDAKSGRWGDLTGSRIQEGERDVRSIAYENGVVYVGTGMTKPSIYRIPTANPRAQRLNVPAALRKGSGSVASLEAKGGRLYVTMSDMRNADGSLICDGACALDPNTGALLGEARSFTKRVVARPGEAKKVYYFATAKNPRTGASERNLMEHNPDDGSERPVFTNDEFADNLSRSAWVTHDVFVSTNINRDGITVYDAKAKTGATFKAKLNIAPRRIQSMIAPSDGKLYAGWFMHTRKIARIDPASRSYSLLPQSLKQVESFAQSGDWLVSGLYTGGMLESRNLKTGETRKPIEVAKGKNQDRPFAMTSVANGRVAVGTVPGYGERGGALGFYDVAKNQMEPNLVYLLKDLPVADPALRGSLDGLSPISMAYRDGKLYVGTTARGGSGSEFEHSGKSEGKVFVFDVAKQTVTAVKTPVPGFEQYAVTALTFGDDGKLYGTTGGYVFELNPNTLDVVKRAKVSGGKEVNRSQLVYKSGMLYGVFQPGTALFPVSAQTFKVSAPVARGVSGLVRGTDGNLYYAKGPSIYRYTPN</sequence>